<dbReference type="EMBL" id="JAASRN010000002">
    <property type="protein sequence ID" value="NIK74070.1"/>
    <property type="molecule type" value="Genomic_DNA"/>
</dbReference>
<sequence length="198" mass="22558">MRKLSPLLTAFAISALLWQCKESNPKSAGEMPPIPEQQSGYYEVVLGDSTYKDSLLHSQSRFQYPYNGKFPLITAIIVDSLKPYHRIIANLFVKDSSRYLTDTVFQLRKEGFMDTLNPQSSLVFIFHGTEHYSFLDNLILQEGKIHVQELGKGRLQAAFEGTAYSLRDTLYQNGKKVKGRIVFQTPNIHYKNMSAGKE</sequence>
<dbReference type="AlphaFoldDB" id="A0A846MRU1"/>
<keyword evidence="2" id="KW-1185">Reference proteome</keyword>
<protein>
    <submittedName>
        <fullName evidence="1">Uncharacterized protein</fullName>
    </submittedName>
</protein>
<name>A0A846MRU1_9BACT</name>
<proteinExistence type="predicted"/>
<accession>A0A846MRU1</accession>
<organism evidence="1 2">
    <name type="scientific">Thermonema lapsum</name>
    <dbReference type="NCBI Taxonomy" id="28195"/>
    <lineage>
        <taxon>Bacteria</taxon>
        <taxon>Pseudomonadati</taxon>
        <taxon>Bacteroidota</taxon>
        <taxon>Cytophagia</taxon>
        <taxon>Cytophagales</taxon>
        <taxon>Thermonemataceae</taxon>
        <taxon>Thermonema</taxon>
    </lineage>
</organism>
<reference evidence="1 2" key="1">
    <citation type="submission" date="2020-03" db="EMBL/GenBank/DDBJ databases">
        <title>Genomic Encyclopedia of Type Strains, Phase IV (KMG-IV): sequencing the most valuable type-strain genomes for metagenomic binning, comparative biology and taxonomic classification.</title>
        <authorList>
            <person name="Goeker M."/>
        </authorList>
    </citation>
    <scope>NUCLEOTIDE SEQUENCE [LARGE SCALE GENOMIC DNA]</scope>
    <source>
        <strain evidence="1 2">DSM 5718</strain>
    </source>
</reference>
<dbReference type="RefSeq" id="WP_166919393.1">
    <property type="nucleotide sequence ID" value="NZ_JAASRN010000002.1"/>
</dbReference>
<comment type="caution">
    <text evidence="1">The sequence shown here is derived from an EMBL/GenBank/DDBJ whole genome shotgun (WGS) entry which is preliminary data.</text>
</comment>
<evidence type="ECO:0000313" key="1">
    <source>
        <dbReference type="EMBL" id="NIK74070.1"/>
    </source>
</evidence>
<gene>
    <name evidence="1" type="ORF">FHS56_001583</name>
</gene>
<evidence type="ECO:0000313" key="2">
    <source>
        <dbReference type="Proteomes" id="UP000537126"/>
    </source>
</evidence>
<dbReference type="Proteomes" id="UP000537126">
    <property type="component" value="Unassembled WGS sequence"/>
</dbReference>